<dbReference type="InterPro" id="IPR016156">
    <property type="entry name" value="FAD/NAD-linked_Rdtase_dimer_sf"/>
</dbReference>
<dbReference type="STRING" id="1122198.SAMN02745729_10835"/>
<evidence type="ECO:0000256" key="3">
    <source>
        <dbReference type="ARBA" id="ARBA00022827"/>
    </source>
</evidence>
<keyword evidence="3 5" id="KW-0274">FAD</keyword>
<keyword evidence="5" id="KW-0520">NAD</keyword>
<feature type="binding site" evidence="5">
    <location>
        <position position="308"/>
    </location>
    <ligand>
        <name>FAD</name>
        <dbReference type="ChEBI" id="CHEBI:57692"/>
    </ligand>
</feature>
<keyword evidence="10" id="KW-1185">Reference proteome</keyword>
<gene>
    <name evidence="9" type="ORF">SAMN02745729_10835</name>
</gene>
<evidence type="ECO:0000256" key="1">
    <source>
        <dbReference type="ARBA" id="ARBA00007532"/>
    </source>
</evidence>
<evidence type="ECO:0000313" key="9">
    <source>
        <dbReference type="EMBL" id="SEA83130.1"/>
    </source>
</evidence>
<evidence type="ECO:0000256" key="6">
    <source>
        <dbReference type="PIRSR" id="PIRSR000350-4"/>
    </source>
</evidence>
<feature type="binding site" evidence="5">
    <location>
        <position position="266"/>
    </location>
    <ligand>
        <name>NAD(+)</name>
        <dbReference type="ChEBI" id="CHEBI:57540"/>
    </ligand>
</feature>
<proteinExistence type="inferred from homology"/>
<organism evidence="9 10">
    <name type="scientific">Marinobacterium iners DSM 11526</name>
    <dbReference type="NCBI Taxonomy" id="1122198"/>
    <lineage>
        <taxon>Bacteria</taxon>
        <taxon>Pseudomonadati</taxon>
        <taxon>Pseudomonadota</taxon>
        <taxon>Gammaproteobacteria</taxon>
        <taxon>Oceanospirillales</taxon>
        <taxon>Oceanospirillaceae</taxon>
        <taxon>Marinobacterium</taxon>
    </lineage>
</organism>
<protein>
    <submittedName>
        <fullName evidence="9">Dihydrolipoamide dehydrogenase</fullName>
    </submittedName>
</protein>
<dbReference type="PANTHER" id="PTHR43014:SF4">
    <property type="entry name" value="PYRIDINE NUCLEOTIDE-DISULFIDE OXIDOREDUCTASE RCLA-RELATED"/>
    <property type="match status" value="1"/>
</dbReference>
<dbReference type="Gene3D" id="3.50.50.60">
    <property type="entry name" value="FAD/NAD(P)-binding domain"/>
    <property type="match status" value="3"/>
</dbReference>
<dbReference type="PRINTS" id="PR00411">
    <property type="entry name" value="PNDRDTASEI"/>
</dbReference>
<name>A0A1H4EEW4_9GAMM</name>
<dbReference type="Pfam" id="PF07992">
    <property type="entry name" value="Pyr_redox_2"/>
    <property type="match status" value="1"/>
</dbReference>
<dbReference type="PIRSF" id="PIRSF000350">
    <property type="entry name" value="Mercury_reductase_MerA"/>
    <property type="match status" value="1"/>
</dbReference>
<keyword evidence="5" id="KW-0547">Nucleotide-binding</keyword>
<comment type="similarity">
    <text evidence="1">Belongs to the class-I pyridine nucleotide-disulfide oxidoreductase family.</text>
</comment>
<dbReference type="InterPro" id="IPR001100">
    <property type="entry name" value="Pyr_nuc-diS_OxRdtase"/>
</dbReference>
<dbReference type="InterPro" id="IPR023753">
    <property type="entry name" value="FAD/NAD-binding_dom"/>
</dbReference>
<dbReference type="Gene3D" id="1.10.287.990">
    <property type="entry name" value="Fe,Mn superoxide dismutase (SOD) domain"/>
    <property type="match status" value="1"/>
</dbReference>
<keyword evidence="2" id="KW-0285">Flavoprotein</keyword>
<evidence type="ECO:0000259" key="7">
    <source>
        <dbReference type="Pfam" id="PF02852"/>
    </source>
</evidence>
<feature type="binding site" evidence="5">
    <location>
        <begin position="176"/>
        <end position="183"/>
    </location>
    <ligand>
        <name>NAD(+)</name>
        <dbReference type="ChEBI" id="CHEBI:57540"/>
    </ligand>
</feature>
<feature type="domain" description="Pyridine nucleotide-disulphide oxidoreductase dimerisation" evidence="7">
    <location>
        <begin position="346"/>
        <end position="451"/>
    </location>
</feature>
<dbReference type="PRINTS" id="PR00368">
    <property type="entry name" value="FADPNR"/>
</dbReference>
<dbReference type="EMBL" id="FNRJ01000008">
    <property type="protein sequence ID" value="SEA83130.1"/>
    <property type="molecule type" value="Genomic_DNA"/>
</dbReference>
<sequence length="461" mass="50341">MRKVTVAIIGAGTAGLTAYRAARKHTDSILLIDPGPLGTTCARVGCMPSKLLIAAADTAWHMRHADMFGVSAADIQVDGHKVMQRVRRMRDRFVGKVLEGMESIPEQDMLHKPVRFISDHLLETADGQLIEAEKIVIATGSRPAVPEFLQKAGKRLLLNDDLFELDTLPESVAVFGPGVIGLELGQALLRLGVRVRMFGVGGAVGPIGDDEIRQAAVQCFSAEFPLDPDAQVKEIRETDRAVEVTFIHTDEKPLTEHFDYLLAATGRRPNVDRLGLDQTHLQLDDRGVPVFDPQTLQCSVEHIFIAGDANNHLPLLHEAADEGGIAGRNAALLPDVQPGDRTVPLAVVFSDPQIATIGMRPANIHEQFSGRFAEAVYDFAYQARAKVLGRDRGLMKVWAETGSGTLLGAEILGPDAEHLAHLLAWAMQQQLSVSDLLAMPYYHPVLEEGLRSLLRDLQTRL</sequence>
<dbReference type="GO" id="GO:0050660">
    <property type="term" value="F:flavin adenine dinucleotide binding"/>
    <property type="evidence" value="ECO:0007669"/>
    <property type="project" value="TreeGrafter"/>
</dbReference>
<feature type="binding site" evidence="5">
    <location>
        <position position="50"/>
    </location>
    <ligand>
        <name>FAD</name>
        <dbReference type="ChEBI" id="CHEBI:57692"/>
    </ligand>
</feature>
<accession>A0A1H4EEW4</accession>
<dbReference type="InterPro" id="IPR036324">
    <property type="entry name" value="Mn/Fe_SOD_N_sf"/>
</dbReference>
<evidence type="ECO:0000259" key="8">
    <source>
        <dbReference type="Pfam" id="PF07992"/>
    </source>
</evidence>
<comment type="cofactor">
    <cofactor evidence="5">
        <name>FAD</name>
        <dbReference type="ChEBI" id="CHEBI:57692"/>
    </cofactor>
    <text evidence="5">Binds 1 FAD per subunit.</text>
</comment>
<dbReference type="PANTHER" id="PTHR43014">
    <property type="entry name" value="MERCURIC REDUCTASE"/>
    <property type="match status" value="1"/>
</dbReference>
<evidence type="ECO:0000256" key="4">
    <source>
        <dbReference type="PIRSR" id="PIRSR000350-2"/>
    </source>
</evidence>
<dbReference type="RefSeq" id="WP_091826585.1">
    <property type="nucleotide sequence ID" value="NZ_FNRJ01000008.1"/>
</dbReference>
<dbReference type="GO" id="GO:0003955">
    <property type="term" value="F:NAD(P)H dehydrogenase (quinone) activity"/>
    <property type="evidence" value="ECO:0007669"/>
    <property type="project" value="TreeGrafter"/>
</dbReference>
<feature type="active site" description="Proton acceptor" evidence="4">
    <location>
        <position position="443"/>
    </location>
</feature>
<dbReference type="InterPro" id="IPR004099">
    <property type="entry name" value="Pyr_nucl-diS_OxRdtase_dimer"/>
</dbReference>
<evidence type="ECO:0000256" key="2">
    <source>
        <dbReference type="ARBA" id="ARBA00022630"/>
    </source>
</evidence>
<evidence type="ECO:0000313" key="10">
    <source>
        <dbReference type="Proteomes" id="UP000242469"/>
    </source>
</evidence>
<evidence type="ECO:0000256" key="5">
    <source>
        <dbReference type="PIRSR" id="PIRSR000350-3"/>
    </source>
</evidence>
<dbReference type="SUPFAM" id="SSF51905">
    <property type="entry name" value="FAD/NAD(P)-binding domain"/>
    <property type="match status" value="1"/>
</dbReference>
<feature type="binding site" evidence="5">
    <location>
        <begin position="139"/>
        <end position="141"/>
    </location>
    <ligand>
        <name>FAD</name>
        <dbReference type="ChEBI" id="CHEBI:57692"/>
    </ligand>
</feature>
<dbReference type="Proteomes" id="UP000242469">
    <property type="component" value="Unassembled WGS sequence"/>
</dbReference>
<dbReference type="AlphaFoldDB" id="A0A1H4EEW4"/>
<dbReference type="OrthoDB" id="9800167at2"/>
<reference evidence="10" key="1">
    <citation type="submission" date="2016-10" db="EMBL/GenBank/DDBJ databases">
        <authorList>
            <person name="Varghese N."/>
            <person name="Submissions S."/>
        </authorList>
    </citation>
    <scope>NUCLEOTIDE SEQUENCE [LARGE SCALE GENOMIC DNA]</scope>
    <source>
        <strain evidence="10">DSM 11526</strain>
    </source>
</reference>
<dbReference type="NCBIfam" id="NF004939">
    <property type="entry name" value="PRK06292.1-1"/>
    <property type="match status" value="1"/>
</dbReference>
<feature type="disulfide bond" description="Redox-active" evidence="6">
    <location>
        <begin position="41"/>
        <end position="46"/>
    </location>
</feature>
<feature type="domain" description="FAD/NAD(P)-binding" evidence="8">
    <location>
        <begin position="5"/>
        <end position="323"/>
    </location>
</feature>
<dbReference type="Pfam" id="PF02852">
    <property type="entry name" value="Pyr_redox_dim"/>
    <property type="match status" value="1"/>
</dbReference>
<dbReference type="Gene3D" id="3.30.390.30">
    <property type="match status" value="1"/>
</dbReference>
<dbReference type="InterPro" id="IPR036188">
    <property type="entry name" value="FAD/NAD-bd_sf"/>
</dbReference>
<dbReference type="SUPFAM" id="SSF55424">
    <property type="entry name" value="FAD/NAD-linked reductases, dimerisation (C-terminal) domain"/>
    <property type="match status" value="1"/>
</dbReference>